<accession>A0ABN2NH85</accession>
<evidence type="ECO:0000256" key="4">
    <source>
        <dbReference type="ARBA" id="ARBA00022553"/>
    </source>
</evidence>
<evidence type="ECO:0000259" key="11">
    <source>
        <dbReference type="PROSITE" id="PS50109"/>
    </source>
</evidence>
<keyword evidence="8 10" id="KW-1133">Transmembrane helix</keyword>
<gene>
    <name evidence="13" type="ORF">GCM10009751_29910</name>
</gene>
<evidence type="ECO:0000256" key="6">
    <source>
        <dbReference type="ARBA" id="ARBA00022692"/>
    </source>
</evidence>
<evidence type="ECO:0000256" key="9">
    <source>
        <dbReference type="ARBA" id="ARBA00023012"/>
    </source>
</evidence>
<dbReference type="InterPro" id="IPR003594">
    <property type="entry name" value="HATPase_dom"/>
</dbReference>
<keyword evidence="7 13" id="KW-0418">Kinase</keyword>
<dbReference type="InterPro" id="IPR003661">
    <property type="entry name" value="HisK_dim/P_dom"/>
</dbReference>
<evidence type="ECO:0000256" key="10">
    <source>
        <dbReference type="SAM" id="Phobius"/>
    </source>
</evidence>
<keyword evidence="4" id="KW-0597">Phosphoprotein</keyword>
<dbReference type="SMART" id="SM00388">
    <property type="entry name" value="HisKA"/>
    <property type="match status" value="1"/>
</dbReference>
<dbReference type="PROSITE" id="PS50885">
    <property type="entry name" value="HAMP"/>
    <property type="match status" value="1"/>
</dbReference>
<dbReference type="CDD" id="cd00082">
    <property type="entry name" value="HisKA"/>
    <property type="match status" value="1"/>
</dbReference>
<dbReference type="SMART" id="SM00387">
    <property type="entry name" value="HATPase_c"/>
    <property type="match status" value="1"/>
</dbReference>
<evidence type="ECO:0000313" key="13">
    <source>
        <dbReference type="EMBL" id="GAA1869190.1"/>
    </source>
</evidence>
<dbReference type="Gene3D" id="1.10.287.130">
    <property type="match status" value="1"/>
</dbReference>
<keyword evidence="14" id="KW-1185">Reference proteome</keyword>
<keyword evidence="9" id="KW-0902">Two-component regulatory system</keyword>
<dbReference type="Pfam" id="PF00512">
    <property type="entry name" value="HisKA"/>
    <property type="match status" value="1"/>
</dbReference>
<name>A0ABN2NH85_9MICO</name>
<dbReference type="InterPro" id="IPR036890">
    <property type="entry name" value="HATPase_C_sf"/>
</dbReference>
<dbReference type="PRINTS" id="PR00344">
    <property type="entry name" value="BCTRLSENSOR"/>
</dbReference>
<dbReference type="Pfam" id="PF00672">
    <property type="entry name" value="HAMP"/>
    <property type="match status" value="1"/>
</dbReference>
<sequence>MNGSGFRTRLVLSMAIVVLSGGIAAWIVGQAVGPELFRVHLERAEHGPGSVETHAREAFVSASALTLAAALGASVLTSLVLAYLVSRRVAVSLAGMAAVSAQVAAGRFDERVAAGPATGAEFEELAAAINGMAGRLGENEATRRRLTADVAHELRTPVATIAGYLDAIDDGVAELNPATTATLREQTSRLTRLVADLTAVTQAESGATRLDLRPADPARLIEAAATAAGARCTAGQVRLLTHADPALPPVAVDHDRFGQVLANLLDNALRHTPPGGEVRLAARRAGPAVRFTVTDSGDGIAAEHLPHLFDRFYRTDAARDRDHGGSGIGLAIVKALAEAHGGTVAAASDGPSRGATFAITLPATARPWHARRPGAA</sequence>
<evidence type="ECO:0000256" key="7">
    <source>
        <dbReference type="ARBA" id="ARBA00022777"/>
    </source>
</evidence>
<dbReference type="Gene3D" id="3.30.565.10">
    <property type="entry name" value="Histidine kinase-like ATPase, C-terminal domain"/>
    <property type="match status" value="1"/>
</dbReference>
<dbReference type="EC" id="2.7.13.3" evidence="3"/>
<feature type="transmembrane region" description="Helical" evidence="10">
    <location>
        <begin position="12"/>
        <end position="32"/>
    </location>
</feature>
<reference evidence="13 14" key="1">
    <citation type="journal article" date="2019" name="Int. J. Syst. Evol. Microbiol.">
        <title>The Global Catalogue of Microorganisms (GCM) 10K type strain sequencing project: providing services to taxonomists for standard genome sequencing and annotation.</title>
        <authorList>
            <consortium name="The Broad Institute Genomics Platform"/>
            <consortium name="The Broad Institute Genome Sequencing Center for Infectious Disease"/>
            <person name="Wu L."/>
            <person name="Ma J."/>
        </authorList>
    </citation>
    <scope>NUCLEOTIDE SEQUENCE [LARGE SCALE GENOMIC DNA]</scope>
    <source>
        <strain evidence="13 14">JCM 14326</strain>
    </source>
</reference>
<evidence type="ECO:0000259" key="12">
    <source>
        <dbReference type="PROSITE" id="PS50885"/>
    </source>
</evidence>
<dbReference type="CDD" id="cd06225">
    <property type="entry name" value="HAMP"/>
    <property type="match status" value="1"/>
</dbReference>
<dbReference type="PANTHER" id="PTHR43547:SF2">
    <property type="entry name" value="HYBRID SIGNAL TRANSDUCTION HISTIDINE KINASE C"/>
    <property type="match status" value="1"/>
</dbReference>
<proteinExistence type="predicted"/>
<dbReference type="SUPFAM" id="SSF55874">
    <property type="entry name" value="ATPase domain of HSP90 chaperone/DNA topoisomerase II/histidine kinase"/>
    <property type="match status" value="1"/>
</dbReference>
<comment type="caution">
    <text evidence="13">The sequence shown here is derived from an EMBL/GenBank/DDBJ whole genome shotgun (WGS) entry which is preliminary data.</text>
</comment>
<dbReference type="SMART" id="SM00304">
    <property type="entry name" value="HAMP"/>
    <property type="match status" value="1"/>
</dbReference>
<dbReference type="SUPFAM" id="SSF47384">
    <property type="entry name" value="Homodimeric domain of signal transducing histidine kinase"/>
    <property type="match status" value="1"/>
</dbReference>
<comment type="catalytic activity">
    <reaction evidence="1">
        <text>ATP + protein L-histidine = ADP + protein N-phospho-L-histidine.</text>
        <dbReference type="EC" id="2.7.13.3"/>
    </reaction>
</comment>
<dbReference type="Gene3D" id="6.10.340.10">
    <property type="match status" value="1"/>
</dbReference>
<dbReference type="PANTHER" id="PTHR43547">
    <property type="entry name" value="TWO-COMPONENT HISTIDINE KINASE"/>
    <property type="match status" value="1"/>
</dbReference>
<dbReference type="InterPro" id="IPR003660">
    <property type="entry name" value="HAMP_dom"/>
</dbReference>
<feature type="transmembrane region" description="Helical" evidence="10">
    <location>
        <begin position="58"/>
        <end position="85"/>
    </location>
</feature>
<organism evidence="13 14">
    <name type="scientific">Myceligenerans crystallogenes</name>
    <dbReference type="NCBI Taxonomy" id="316335"/>
    <lineage>
        <taxon>Bacteria</taxon>
        <taxon>Bacillati</taxon>
        <taxon>Actinomycetota</taxon>
        <taxon>Actinomycetes</taxon>
        <taxon>Micrococcales</taxon>
        <taxon>Promicromonosporaceae</taxon>
        <taxon>Myceligenerans</taxon>
    </lineage>
</organism>
<keyword evidence="6 10" id="KW-0812">Transmembrane</keyword>
<dbReference type="InterPro" id="IPR005467">
    <property type="entry name" value="His_kinase_dom"/>
</dbReference>
<feature type="domain" description="HAMP" evidence="12">
    <location>
        <begin position="87"/>
        <end position="141"/>
    </location>
</feature>
<dbReference type="Proteomes" id="UP001501094">
    <property type="component" value="Unassembled WGS sequence"/>
</dbReference>
<keyword evidence="10" id="KW-0472">Membrane</keyword>
<dbReference type="Pfam" id="PF02518">
    <property type="entry name" value="HATPase_c"/>
    <property type="match status" value="1"/>
</dbReference>
<dbReference type="InterPro" id="IPR036097">
    <property type="entry name" value="HisK_dim/P_sf"/>
</dbReference>
<evidence type="ECO:0000256" key="3">
    <source>
        <dbReference type="ARBA" id="ARBA00012438"/>
    </source>
</evidence>
<dbReference type="InterPro" id="IPR004358">
    <property type="entry name" value="Sig_transdc_His_kin-like_C"/>
</dbReference>
<evidence type="ECO:0000256" key="8">
    <source>
        <dbReference type="ARBA" id="ARBA00022989"/>
    </source>
</evidence>
<dbReference type="RefSeq" id="WP_344104354.1">
    <property type="nucleotide sequence ID" value="NZ_BAAANL010000006.1"/>
</dbReference>
<evidence type="ECO:0000256" key="5">
    <source>
        <dbReference type="ARBA" id="ARBA00022679"/>
    </source>
</evidence>
<keyword evidence="5" id="KW-0808">Transferase</keyword>
<comment type="subcellular location">
    <subcellularLocation>
        <location evidence="2">Cell membrane</location>
    </subcellularLocation>
</comment>
<protein>
    <recommendedName>
        <fullName evidence="3">histidine kinase</fullName>
        <ecNumber evidence="3">2.7.13.3</ecNumber>
    </recommendedName>
</protein>
<evidence type="ECO:0000256" key="1">
    <source>
        <dbReference type="ARBA" id="ARBA00000085"/>
    </source>
</evidence>
<evidence type="ECO:0000256" key="2">
    <source>
        <dbReference type="ARBA" id="ARBA00004236"/>
    </source>
</evidence>
<dbReference type="GO" id="GO:0016301">
    <property type="term" value="F:kinase activity"/>
    <property type="evidence" value="ECO:0007669"/>
    <property type="project" value="UniProtKB-KW"/>
</dbReference>
<evidence type="ECO:0000313" key="14">
    <source>
        <dbReference type="Proteomes" id="UP001501094"/>
    </source>
</evidence>
<dbReference type="EMBL" id="BAAANL010000006">
    <property type="protein sequence ID" value="GAA1869190.1"/>
    <property type="molecule type" value="Genomic_DNA"/>
</dbReference>
<dbReference type="PROSITE" id="PS50109">
    <property type="entry name" value="HIS_KIN"/>
    <property type="match status" value="1"/>
</dbReference>
<feature type="domain" description="Histidine kinase" evidence="11">
    <location>
        <begin position="149"/>
        <end position="365"/>
    </location>
</feature>